<protein>
    <submittedName>
        <fullName evidence="2">Uncharacterized protein</fullName>
    </submittedName>
</protein>
<dbReference type="RefSeq" id="WP_143109444.1">
    <property type="nucleotide sequence ID" value="NZ_CAMIGK010000053.1"/>
</dbReference>
<accession>A0A1I7ML90</accession>
<dbReference type="AlphaFoldDB" id="A0A1I7ML90"/>
<name>A0A1I7ML90_9MICC</name>
<gene>
    <name evidence="2" type="ORF">SAMN04487966_104272</name>
</gene>
<dbReference type="Proteomes" id="UP000198881">
    <property type="component" value="Unassembled WGS sequence"/>
</dbReference>
<organism evidence="2 3">
    <name type="scientific">Micrococcus terreus</name>
    <dbReference type="NCBI Taxonomy" id="574650"/>
    <lineage>
        <taxon>Bacteria</taxon>
        <taxon>Bacillati</taxon>
        <taxon>Actinomycetota</taxon>
        <taxon>Actinomycetes</taxon>
        <taxon>Micrococcales</taxon>
        <taxon>Micrococcaceae</taxon>
        <taxon>Micrococcus</taxon>
    </lineage>
</organism>
<evidence type="ECO:0000313" key="2">
    <source>
        <dbReference type="EMBL" id="SFV22700.1"/>
    </source>
</evidence>
<evidence type="ECO:0000313" key="3">
    <source>
        <dbReference type="Proteomes" id="UP000198881"/>
    </source>
</evidence>
<feature type="compositionally biased region" description="Basic and acidic residues" evidence="1">
    <location>
        <begin position="1"/>
        <end position="25"/>
    </location>
</feature>
<proteinExistence type="predicted"/>
<dbReference type="EMBL" id="FPCG01000004">
    <property type="protein sequence ID" value="SFV22700.1"/>
    <property type="molecule type" value="Genomic_DNA"/>
</dbReference>
<dbReference type="STRING" id="574650.SAMN04487966_104272"/>
<sequence length="79" mass="8817">MSDHPRHPGASDETERLDLGHEDPQRPPLDTGDPDADAVLHRLWSQDRSAPEDELSAFRDALDELTGLTRDQPRLPGQP</sequence>
<feature type="region of interest" description="Disordered" evidence="1">
    <location>
        <begin position="1"/>
        <end position="36"/>
    </location>
</feature>
<evidence type="ECO:0000256" key="1">
    <source>
        <dbReference type="SAM" id="MobiDB-lite"/>
    </source>
</evidence>
<reference evidence="2 3" key="1">
    <citation type="submission" date="2016-10" db="EMBL/GenBank/DDBJ databases">
        <authorList>
            <person name="de Groot N.N."/>
        </authorList>
    </citation>
    <scope>NUCLEOTIDE SEQUENCE [LARGE SCALE GENOMIC DNA]</scope>
    <source>
        <strain evidence="2 3">CGMCC 1.7054</strain>
    </source>
</reference>
<keyword evidence="3" id="KW-1185">Reference proteome</keyword>